<dbReference type="EMBL" id="LCDB01000007">
    <property type="protein sequence ID" value="KKS44520.1"/>
    <property type="molecule type" value="Genomic_DNA"/>
</dbReference>
<name>A0A0G0Z759_9BACT</name>
<comment type="caution">
    <text evidence="1">The sequence shown here is derived from an EMBL/GenBank/DDBJ whole genome shotgun (WGS) entry which is preliminary data.</text>
</comment>
<organism evidence="1 2">
    <name type="scientific">Candidatus Azambacteria bacterium GW2011_GWB1_42_17</name>
    <dbReference type="NCBI Taxonomy" id="1618615"/>
    <lineage>
        <taxon>Bacteria</taxon>
        <taxon>Candidatus Azamiibacteriota</taxon>
    </lineage>
</organism>
<dbReference type="Proteomes" id="UP000033986">
    <property type="component" value="Unassembled WGS sequence"/>
</dbReference>
<accession>A0A0G0Z759</accession>
<evidence type="ECO:0000313" key="2">
    <source>
        <dbReference type="Proteomes" id="UP000033986"/>
    </source>
</evidence>
<dbReference type="AlphaFoldDB" id="A0A0G0Z759"/>
<protein>
    <submittedName>
        <fullName evidence="1">Uncharacterized protein</fullName>
    </submittedName>
</protein>
<proteinExistence type="predicted"/>
<evidence type="ECO:0000313" key="1">
    <source>
        <dbReference type="EMBL" id="KKS44520.1"/>
    </source>
</evidence>
<sequence>MKKMAREVLLETLKENGGSLPFNVVERKLWDHGLGFGVEPINVVHSAARDNLVDYDSKTRIVSQILNEFKIPRVFKILADVLLDGTTIMVRWPENKENSLYEKERYYVYKYDREQKGLGLAPIGGLALPSRFLPLGNIKEVSFIKQGEKVEIILSVTEVLEL</sequence>
<gene>
    <name evidence="1" type="ORF">UV07_C0007G0007</name>
</gene>
<reference evidence="1 2" key="1">
    <citation type="journal article" date="2015" name="Nature">
        <title>rRNA introns, odd ribosomes, and small enigmatic genomes across a large radiation of phyla.</title>
        <authorList>
            <person name="Brown C.T."/>
            <person name="Hug L.A."/>
            <person name="Thomas B.C."/>
            <person name="Sharon I."/>
            <person name="Castelle C.J."/>
            <person name="Singh A."/>
            <person name="Wilkins M.J."/>
            <person name="Williams K.H."/>
            <person name="Banfield J.F."/>
        </authorList>
    </citation>
    <scope>NUCLEOTIDE SEQUENCE [LARGE SCALE GENOMIC DNA]</scope>
</reference>